<evidence type="ECO:0000313" key="3">
    <source>
        <dbReference type="Proteomes" id="UP000054342"/>
    </source>
</evidence>
<feature type="compositionally biased region" description="Pro residues" evidence="1">
    <location>
        <begin position="373"/>
        <end position="389"/>
    </location>
</feature>
<evidence type="ECO:0000313" key="2">
    <source>
        <dbReference type="EMBL" id="KIW58450.1"/>
    </source>
</evidence>
<feature type="compositionally biased region" description="Polar residues" evidence="1">
    <location>
        <begin position="47"/>
        <end position="67"/>
    </location>
</feature>
<feature type="region of interest" description="Disordered" evidence="1">
    <location>
        <begin position="655"/>
        <end position="765"/>
    </location>
</feature>
<dbReference type="HOGENOM" id="CLU_364858_0_0_1"/>
<feature type="compositionally biased region" description="Polar residues" evidence="1">
    <location>
        <begin position="11"/>
        <end position="20"/>
    </location>
</feature>
<feature type="compositionally biased region" description="Polar residues" evidence="1">
    <location>
        <begin position="94"/>
        <end position="114"/>
    </location>
</feature>
<dbReference type="EMBL" id="KN847318">
    <property type="protein sequence ID" value="KIW58450.1"/>
    <property type="molecule type" value="Genomic_DNA"/>
</dbReference>
<protein>
    <submittedName>
        <fullName evidence="2">Uncharacterized protein</fullName>
    </submittedName>
</protein>
<feature type="region of interest" description="Disordered" evidence="1">
    <location>
        <begin position="1"/>
        <end position="514"/>
    </location>
</feature>
<feature type="compositionally biased region" description="Gly residues" evidence="1">
    <location>
        <begin position="723"/>
        <end position="734"/>
    </location>
</feature>
<feature type="compositionally biased region" description="Basic and acidic residues" evidence="1">
    <location>
        <begin position="115"/>
        <end position="125"/>
    </location>
</feature>
<dbReference type="AlphaFoldDB" id="A0A0D2EUK3"/>
<feature type="compositionally biased region" description="Polar residues" evidence="1">
    <location>
        <begin position="458"/>
        <end position="477"/>
    </location>
</feature>
<accession>A0A0D2EUK3</accession>
<dbReference type="OrthoDB" id="4161849at2759"/>
<gene>
    <name evidence="2" type="ORF">PV05_02969</name>
</gene>
<feature type="compositionally biased region" description="Low complexity" evidence="1">
    <location>
        <begin position="324"/>
        <end position="333"/>
    </location>
</feature>
<feature type="compositionally biased region" description="Basic and acidic residues" evidence="1">
    <location>
        <begin position="334"/>
        <end position="347"/>
    </location>
</feature>
<proteinExistence type="predicted"/>
<sequence>MGPRDSPPRQCGQTDGNMAGNQQEEEQNQDVQDATAQEDINHEDEQPTISDQTVNPSQQKQEASTSTPQPPTQEYPGTSATEEEEDNWNERPAGSTTGSSIYLTPQRSPSPTKSDFTDAKEHQEGGPDCVIDTATTATSEREHTLPAASGLPQIEIQPPTPIAKTSPTSKQEKEGSGPESPTDEVGSGVFFPEGAQEEHQEPDNIDDETELQTEQQQASPSVAATAPPQELSIEPQPPLVQAYEYPDTDTDSEDGSEGGLALEQTDIDIDIDIADSEHAQVEEEPPLPSDPAPAPTPALAPALALVQIDREAQIGIRPNPSPAPDSDSPSDNGSHMDSESDSPRDEAVGGVSLSEPEHHSTAAQQQDRLLSLPLPPPPSSPPLSLPVSPPVNATATATASDYIYGPSDPANSENISSPSRPSDLRAGPQQELPPAQESPAATSPRASAIPIRLRSAVQVETEQPDNMSSNTGRNGNTPAHGARNGTGMASSTASPQGSIPAHTGSGPAQTTPTMNAGLSEEEIRRIMMADDDFDPVPAEYRQGAGDQFTSATQPANIAAQQPSTTTQAMQPYSGGGAHEMAYTQAQASNVGFGYPPYIYDHFAPAMPYAPYNMPLGADPRLAYPPPTGPRGRSTSPYATPTIAAGQLVPYGTPPAYNGHAHMSPASANARAGHGSAGGSSPFNQPGQIAGSRGVFIPAQGATFSPGGRQSANQRGHGSAPGVRPGGISGQGQDGQQGDSGDVEDTGGLSLSGEGNGDGEMRPKWN</sequence>
<feature type="compositionally biased region" description="Acidic residues" evidence="1">
    <location>
        <begin position="265"/>
        <end position="274"/>
    </location>
</feature>
<feature type="compositionally biased region" description="Acidic residues" evidence="1">
    <location>
        <begin position="246"/>
        <end position="256"/>
    </location>
</feature>
<reference evidence="2 3" key="1">
    <citation type="submission" date="2015-01" db="EMBL/GenBank/DDBJ databases">
        <title>The Genome Sequence of Exophiala xenobiotica CBS118157.</title>
        <authorList>
            <consortium name="The Broad Institute Genomics Platform"/>
            <person name="Cuomo C."/>
            <person name="de Hoog S."/>
            <person name="Gorbushina A."/>
            <person name="Stielow B."/>
            <person name="Teixiera M."/>
            <person name="Abouelleil A."/>
            <person name="Chapman S.B."/>
            <person name="Priest M."/>
            <person name="Young S.K."/>
            <person name="Wortman J."/>
            <person name="Nusbaum C."/>
            <person name="Birren B."/>
        </authorList>
    </citation>
    <scope>NUCLEOTIDE SEQUENCE [LARGE SCALE GENOMIC DNA]</scope>
    <source>
        <strain evidence="2 3">CBS 118157</strain>
    </source>
</reference>
<keyword evidence="3" id="KW-1185">Reference proteome</keyword>
<dbReference type="RefSeq" id="XP_013319034.1">
    <property type="nucleotide sequence ID" value="XM_013463580.1"/>
</dbReference>
<feature type="compositionally biased region" description="Polar residues" evidence="1">
    <location>
        <begin position="487"/>
        <end position="497"/>
    </location>
</feature>
<dbReference type="Proteomes" id="UP000054342">
    <property type="component" value="Unassembled WGS sequence"/>
</dbReference>
<dbReference type="GeneID" id="25324877"/>
<feature type="compositionally biased region" description="Pro residues" evidence="1">
    <location>
        <begin position="286"/>
        <end position="298"/>
    </location>
</feature>
<organism evidence="2 3">
    <name type="scientific">Exophiala xenobiotica</name>
    <dbReference type="NCBI Taxonomy" id="348802"/>
    <lineage>
        <taxon>Eukaryota</taxon>
        <taxon>Fungi</taxon>
        <taxon>Dikarya</taxon>
        <taxon>Ascomycota</taxon>
        <taxon>Pezizomycotina</taxon>
        <taxon>Eurotiomycetes</taxon>
        <taxon>Chaetothyriomycetidae</taxon>
        <taxon>Chaetothyriales</taxon>
        <taxon>Herpotrichiellaceae</taxon>
        <taxon>Exophiala</taxon>
    </lineage>
</organism>
<name>A0A0D2EUK3_9EURO</name>
<evidence type="ECO:0000256" key="1">
    <source>
        <dbReference type="SAM" id="MobiDB-lite"/>
    </source>
</evidence>
<feature type="compositionally biased region" description="Polar residues" evidence="1">
    <location>
        <begin position="409"/>
        <end position="420"/>
    </location>
</feature>